<evidence type="ECO:0000313" key="3">
    <source>
        <dbReference type="EMBL" id="KGQ61414.1"/>
    </source>
</evidence>
<gene>
    <name evidence="3" type="ORF">IO48_07665</name>
</gene>
<protein>
    <submittedName>
        <fullName evidence="3">Tail protein</fullName>
    </submittedName>
</protein>
<sequence>MNVIRELVTVLKYKVDNSKLKGYITQTQTAAGQIRGKLRNALRGAAQESQAIGEGINQAKNHMLSLRNMIGGYFAMVAGGNVIKIADDWAAVDSRVKLATKSAEEHKHALDEIFAISQRSGQDYLASADLFSKVNRNAGDLGLSLDDTLNLTEIIGQTMTIGGGDPAAQQAALMQLGQALGSGALRGDELNSIIEQAPRLANAIADSFGVPIGQLKDLGKEGKLTSKELAQGLLRQAEKIQKEFDQMPKTFGRGMTLLRNKAGQLIDRVVNKASKLGETFYNAAEWITKNIRLVGILATSAIGAKLLPMLNATKLSLKQIIINATRAAAPFLAMAAALTAVGLVLEDIYGWTQGDISLTGALIGRFDQWADKFQAVGKLANGVWLNIKGLLRDIAKLANVDLDLSNWQGFATSVMNYVIDGLKNLIKTVGSVVRIIRALVNGDFSGAFSNAGKLIDGLSLKFLPLYSIALMVFGGVASIIWSLFTPVTWLFKLIKGGFKGVMFVANPFLKTIKGIATPFIWLQKRFKLFSRSGIMMFKAFQWVMTNGFFALLTGFGKVCVGIAKVGKILSAIVNIAVKFSRLIALKIGQAFLLMGKSAVKFGRIFGGLIATMVKGIFTFARAMLMAVASNPILLAITVIIGLIALLIIYWDDVKRIALAVWDAISTKASEIWAAITTSADEMWEGIKNKASEIWEGVKTTATNKWNEVTNTFKNAWQKSIDTVVGWFESLIPSWIKDLFSNGAKAEVNVTGAAMVTPTSQYVQPTSTLPSYTKYGGNMQSTVTQTNNFNIQGATNPAGVANAVSGKLKQNRPAPFGVGSIEYAG</sequence>
<feature type="domain" description="Tape measure protein N-terminal" evidence="2">
    <location>
        <begin position="81"/>
        <end position="268"/>
    </location>
</feature>
<dbReference type="Pfam" id="PF20155">
    <property type="entry name" value="TMP_3"/>
    <property type="match status" value="1"/>
</dbReference>
<dbReference type="AlphaFoldDB" id="A0A0A3AIM4"/>
<dbReference type="RefSeq" id="WP_039163781.1">
    <property type="nucleotide sequence ID" value="NZ_JPJQ01000034.1"/>
</dbReference>
<feature type="transmembrane region" description="Helical" evidence="1">
    <location>
        <begin position="504"/>
        <end position="522"/>
    </location>
</feature>
<name>A0A0A3AIM4_9PAST</name>
<feature type="transmembrane region" description="Helical" evidence="1">
    <location>
        <begin position="327"/>
        <end position="345"/>
    </location>
</feature>
<evidence type="ECO:0000313" key="4">
    <source>
        <dbReference type="Proteomes" id="UP000030554"/>
    </source>
</evidence>
<reference evidence="3 4" key="1">
    <citation type="submission" date="2014-07" db="EMBL/GenBank/DDBJ databases">
        <title>Chaperone-usher fimbriae in a diverse selection of Gallibacterium genomes.</title>
        <authorList>
            <person name="Kudirkiene E."/>
            <person name="Bager R.J."/>
            <person name="Johnson T.J."/>
            <person name="Bojesen A.M."/>
        </authorList>
    </citation>
    <scope>NUCLEOTIDE SEQUENCE [LARGE SCALE GENOMIC DNA]</scope>
    <source>
        <strain evidence="3 4">4895</strain>
    </source>
</reference>
<dbReference type="InterPro" id="IPR013491">
    <property type="entry name" value="Tape_meas_N"/>
</dbReference>
<feature type="transmembrane region" description="Helical" evidence="1">
    <location>
        <begin position="632"/>
        <end position="650"/>
    </location>
</feature>
<organism evidence="3 4">
    <name type="scientific">Gallibacterium anatis 4895</name>
    <dbReference type="NCBI Taxonomy" id="1396510"/>
    <lineage>
        <taxon>Bacteria</taxon>
        <taxon>Pseudomonadati</taxon>
        <taxon>Pseudomonadota</taxon>
        <taxon>Gammaproteobacteria</taxon>
        <taxon>Pasteurellales</taxon>
        <taxon>Pasteurellaceae</taxon>
        <taxon>Gallibacterium</taxon>
    </lineage>
</organism>
<dbReference type="NCBIfam" id="TIGR02675">
    <property type="entry name" value="tape_meas_nterm"/>
    <property type="match status" value="1"/>
</dbReference>
<feature type="transmembrane region" description="Helical" evidence="1">
    <location>
        <begin position="604"/>
        <end position="626"/>
    </location>
</feature>
<dbReference type="EMBL" id="JPJQ01000034">
    <property type="protein sequence ID" value="KGQ61414.1"/>
    <property type="molecule type" value="Genomic_DNA"/>
</dbReference>
<dbReference type="Proteomes" id="UP000030554">
    <property type="component" value="Unassembled WGS sequence"/>
</dbReference>
<accession>A0A0A3AIM4</accession>
<evidence type="ECO:0000256" key="1">
    <source>
        <dbReference type="SAM" id="Phobius"/>
    </source>
</evidence>
<keyword evidence="1" id="KW-1133">Transmembrane helix</keyword>
<feature type="transmembrane region" description="Helical" evidence="1">
    <location>
        <begin position="543"/>
        <end position="563"/>
    </location>
</feature>
<evidence type="ECO:0000259" key="2">
    <source>
        <dbReference type="Pfam" id="PF20155"/>
    </source>
</evidence>
<proteinExistence type="predicted"/>
<keyword evidence="1" id="KW-0812">Transmembrane</keyword>
<dbReference type="Gene3D" id="1.20.120.20">
    <property type="entry name" value="Apolipoprotein"/>
    <property type="match status" value="1"/>
</dbReference>
<comment type="caution">
    <text evidence="3">The sequence shown here is derived from an EMBL/GenBank/DDBJ whole genome shotgun (WGS) entry which is preliminary data.</text>
</comment>
<keyword evidence="1" id="KW-0472">Membrane</keyword>
<feature type="transmembrane region" description="Helical" evidence="1">
    <location>
        <begin position="463"/>
        <end position="484"/>
    </location>
</feature>